<dbReference type="SUPFAM" id="SSF53756">
    <property type="entry name" value="UDP-Glycosyltransferase/glycogen phosphorylase"/>
    <property type="match status" value="1"/>
</dbReference>
<evidence type="ECO:0000259" key="1">
    <source>
        <dbReference type="Pfam" id="PF00534"/>
    </source>
</evidence>
<proteinExistence type="predicted"/>
<dbReference type="Gene3D" id="3.40.50.2000">
    <property type="entry name" value="Glycogen Phosphorylase B"/>
    <property type="match status" value="1"/>
</dbReference>
<evidence type="ECO:0000313" key="3">
    <source>
        <dbReference type="Proteomes" id="UP000619041"/>
    </source>
</evidence>
<name>A0ABQ1SA77_9SPHN</name>
<sequence length="404" mass="44723">MTRPVVMLFCRTYLPGFRSGGPVRTLANLIDALGDEYDFRVVTLDRDWGSNECYPGVDHDRSMPVGKAHVHYLDPARISPAVLRSLVRMVQPSLIYLNSLFDLALARRVLLLRRFRQLPEVPVLLAPRGQLNPGALELKAATKRAYLALLRHGGLLDCVHWQATGEPEAQAIREALGEGFIARNTAGLHVAPNISCARFGDPEKWQPRASNEPLRIVMLGRVAPMKNVDFAIKVLAAMEEPARLDILGPLEDADHLAACREAAKRIGPRREVHFRGPVEPADIPDLLASYDCFLSPTRGENFGHAIAEALSSGLPAIISDRTPWQDLAKQKAGEVIPLGNPVAFAQKLDELARMPGNELRQLHRYCIDYAKASLRQAAILDANRALLDIARGRGESELNRKTWC</sequence>
<reference evidence="3" key="1">
    <citation type="journal article" date="2019" name="Int. J. Syst. Evol. Microbiol.">
        <title>The Global Catalogue of Microorganisms (GCM) 10K type strain sequencing project: providing services to taxonomists for standard genome sequencing and annotation.</title>
        <authorList>
            <consortium name="The Broad Institute Genomics Platform"/>
            <consortium name="The Broad Institute Genome Sequencing Center for Infectious Disease"/>
            <person name="Wu L."/>
            <person name="Ma J."/>
        </authorList>
    </citation>
    <scope>NUCLEOTIDE SEQUENCE [LARGE SCALE GENOMIC DNA]</scope>
    <source>
        <strain evidence="3">CGMCC 1.15959</strain>
    </source>
</reference>
<keyword evidence="3" id="KW-1185">Reference proteome</keyword>
<organism evidence="2 3">
    <name type="scientific">Tsuneonella deserti</name>
    <dbReference type="NCBI Taxonomy" id="2035528"/>
    <lineage>
        <taxon>Bacteria</taxon>
        <taxon>Pseudomonadati</taxon>
        <taxon>Pseudomonadota</taxon>
        <taxon>Alphaproteobacteria</taxon>
        <taxon>Sphingomonadales</taxon>
        <taxon>Erythrobacteraceae</taxon>
        <taxon>Tsuneonella</taxon>
    </lineage>
</organism>
<feature type="domain" description="Glycosyl transferase family 1" evidence="1">
    <location>
        <begin position="204"/>
        <end position="371"/>
    </location>
</feature>
<protein>
    <recommendedName>
        <fullName evidence="1">Glycosyl transferase family 1 domain-containing protein</fullName>
    </recommendedName>
</protein>
<dbReference type="Proteomes" id="UP000619041">
    <property type="component" value="Unassembled WGS sequence"/>
</dbReference>
<comment type="caution">
    <text evidence="2">The sequence shown here is derived from an EMBL/GenBank/DDBJ whole genome shotgun (WGS) entry which is preliminary data.</text>
</comment>
<accession>A0ABQ1SA77</accession>
<dbReference type="EMBL" id="BMKL01000001">
    <property type="protein sequence ID" value="GGE03199.1"/>
    <property type="molecule type" value="Genomic_DNA"/>
</dbReference>
<dbReference type="InterPro" id="IPR001296">
    <property type="entry name" value="Glyco_trans_1"/>
</dbReference>
<evidence type="ECO:0000313" key="2">
    <source>
        <dbReference type="EMBL" id="GGE03199.1"/>
    </source>
</evidence>
<dbReference type="Pfam" id="PF00534">
    <property type="entry name" value="Glycos_transf_1"/>
    <property type="match status" value="1"/>
</dbReference>
<dbReference type="InterPro" id="IPR050194">
    <property type="entry name" value="Glycosyltransferase_grp1"/>
</dbReference>
<dbReference type="CDD" id="cd03801">
    <property type="entry name" value="GT4_PimA-like"/>
    <property type="match status" value="1"/>
</dbReference>
<dbReference type="PANTHER" id="PTHR45947">
    <property type="entry name" value="SULFOQUINOVOSYL TRANSFERASE SQD2"/>
    <property type="match status" value="1"/>
</dbReference>
<dbReference type="PANTHER" id="PTHR45947:SF3">
    <property type="entry name" value="SULFOQUINOVOSYL TRANSFERASE SQD2"/>
    <property type="match status" value="1"/>
</dbReference>
<gene>
    <name evidence="2" type="ORF">GCM10011515_23530</name>
</gene>